<organism evidence="2 3">
    <name type="scientific">Candidatus Syntrophocurvum alkaliphilum</name>
    <dbReference type="NCBI Taxonomy" id="2293317"/>
    <lineage>
        <taxon>Bacteria</taxon>
        <taxon>Bacillati</taxon>
        <taxon>Bacillota</taxon>
        <taxon>Clostridia</taxon>
        <taxon>Eubacteriales</taxon>
        <taxon>Syntrophomonadaceae</taxon>
        <taxon>Candidatus Syntrophocurvum</taxon>
    </lineage>
</organism>
<dbReference type="InterPro" id="IPR024232">
    <property type="entry name" value="SpoIIIAH"/>
</dbReference>
<evidence type="ECO:0000313" key="3">
    <source>
        <dbReference type="Proteomes" id="UP000426444"/>
    </source>
</evidence>
<dbReference type="RefSeq" id="WP_156202900.1">
    <property type="nucleotide sequence ID" value="NZ_CP046457.1"/>
</dbReference>
<feature type="transmembrane region" description="Helical" evidence="1">
    <location>
        <begin position="9"/>
        <end position="29"/>
    </location>
</feature>
<dbReference type="Pfam" id="PF12685">
    <property type="entry name" value="SpoIIIAH"/>
    <property type="match status" value="1"/>
</dbReference>
<accession>A0A6I6D8X2</accession>
<sequence length="177" mass="20094">MVLNRKKTIIGIVSILILIVGISLVNLTLQEPVSENEEQNESVITGEIEKQIKENKDEKKTTFFAQYRIERERVRGKQIELLRDIINDQSQEPRAKEVASERLVAITEDIEKELKAESFIKSKGFKECVVIIMPETTTVVVESTALRVDKEEEIKKLVSSATGCSEDKVSIIIHEPE</sequence>
<proteinExistence type="predicted"/>
<dbReference type="InterPro" id="IPR038503">
    <property type="entry name" value="SpoIIIAH_sf"/>
</dbReference>
<evidence type="ECO:0000313" key="2">
    <source>
        <dbReference type="EMBL" id="QGT98957.1"/>
    </source>
</evidence>
<dbReference type="KEGG" id="salq:SYNTR_0364"/>
<evidence type="ECO:0008006" key="4">
    <source>
        <dbReference type="Google" id="ProtNLM"/>
    </source>
</evidence>
<keyword evidence="1" id="KW-0472">Membrane</keyword>
<dbReference type="EMBL" id="CP046457">
    <property type="protein sequence ID" value="QGT98957.1"/>
    <property type="molecule type" value="Genomic_DNA"/>
</dbReference>
<protein>
    <recommendedName>
        <fullName evidence="4">Stage III sporulation protein AH</fullName>
    </recommendedName>
</protein>
<dbReference type="OrthoDB" id="1680784at2"/>
<evidence type="ECO:0000256" key="1">
    <source>
        <dbReference type="SAM" id="Phobius"/>
    </source>
</evidence>
<dbReference type="Proteomes" id="UP000426444">
    <property type="component" value="Chromosome"/>
</dbReference>
<gene>
    <name evidence="2" type="ORF">SYNTR_0364</name>
</gene>
<dbReference type="AlphaFoldDB" id="A0A6I6D8X2"/>
<keyword evidence="1" id="KW-0812">Transmembrane</keyword>
<keyword evidence="3" id="KW-1185">Reference proteome</keyword>
<name>A0A6I6D8X2_9FIRM</name>
<keyword evidence="1" id="KW-1133">Transmembrane helix</keyword>
<dbReference type="Gene3D" id="1.10.287.4300">
    <property type="entry name" value="Stage III sporulation protein AH-like"/>
    <property type="match status" value="1"/>
</dbReference>
<reference evidence="3" key="1">
    <citation type="journal article" date="2019" name="Microbiology">
        <title>Complete Genome Sequence of an Uncultured Bacterium of the Candidate Phylum Bipolaricaulota.</title>
        <authorList>
            <person name="Kadnikov V.V."/>
            <person name="Mardanov A.V."/>
            <person name="Beletsky A.V."/>
            <person name="Frank Y.A."/>
            <person name="Karnachuk O.V."/>
            <person name="Ravin N.V."/>
        </authorList>
    </citation>
    <scope>NUCLEOTIDE SEQUENCE [LARGE SCALE GENOMIC DNA]</scope>
</reference>